<dbReference type="Pfam" id="PF00172">
    <property type="entry name" value="Zn_clus"/>
    <property type="match status" value="1"/>
</dbReference>
<evidence type="ECO:0000256" key="1">
    <source>
        <dbReference type="ARBA" id="ARBA00022723"/>
    </source>
</evidence>
<evidence type="ECO:0000259" key="7">
    <source>
        <dbReference type="PROSITE" id="PS50048"/>
    </source>
</evidence>
<dbReference type="PANTHER" id="PTHR47431:SF4">
    <property type="entry name" value="ZN(II)2CYS6 TRANSCRIPTION FACTOR (EUROFUNG)"/>
    <property type="match status" value="1"/>
</dbReference>
<dbReference type="GO" id="GO:0003677">
    <property type="term" value="F:DNA binding"/>
    <property type="evidence" value="ECO:0007669"/>
    <property type="project" value="UniProtKB-KW"/>
</dbReference>
<feature type="domain" description="Zn(2)-C6 fungal-type" evidence="7">
    <location>
        <begin position="11"/>
        <end position="41"/>
    </location>
</feature>
<keyword evidence="2" id="KW-0805">Transcription regulation</keyword>
<dbReference type="RefSeq" id="XP_025426151.1">
    <property type="nucleotide sequence ID" value="XM_025577032.1"/>
</dbReference>
<feature type="compositionally biased region" description="Low complexity" evidence="6">
    <location>
        <begin position="538"/>
        <end position="551"/>
    </location>
</feature>
<evidence type="ECO:0000256" key="5">
    <source>
        <dbReference type="ARBA" id="ARBA00023242"/>
    </source>
</evidence>
<dbReference type="InterPro" id="IPR036864">
    <property type="entry name" value="Zn2-C6_fun-type_DNA-bd_sf"/>
</dbReference>
<reference evidence="8 9" key="1">
    <citation type="submission" date="2016-12" db="EMBL/GenBank/DDBJ databases">
        <title>The genomes of Aspergillus section Nigri reveals drivers in fungal speciation.</title>
        <authorList>
            <consortium name="DOE Joint Genome Institute"/>
            <person name="Vesth T.C."/>
            <person name="Nybo J."/>
            <person name="Theobald S."/>
            <person name="Brandl J."/>
            <person name="Frisvad J.C."/>
            <person name="Nielsen K.F."/>
            <person name="Lyhne E.K."/>
            <person name="Kogle M.E."/>
            <person name="Kuo A."/>
            <person name="Riley R."/>
            <person name="Clum A."/>
            <person name="Nolan M."/>
            <person name="Lipzen A."/>
            <person name="Salamov A."/>
            <person name="Henrissat B."/>
            <person name="Wiebenga A."/>
            <person name="De Vries R.P."/>
            <person name="Grigoriev I.V."/>
            <person name="Mortensen U.H."/>
            <person name="Andersen M.R."/>
            <person name="Baker S.E."/>
        </authorList>
    </citation>
    <scope>NUCLEOTIDE SEQUENCE [LARGE SCALE GENOMIC DNA]</scope>
    <source>
        <strain evidence="8 9">JOP 1030-1</strain>
    </source>
</reference>
<evidence type="ECO:0000256" key="6">
    <source>
        <dbReference type="SAM" id="MobiDB-lite"/>
    </source>
</evidence>
<dbReference type="SUPFAM" id="SSF57701">
    <property type="entry name" value="Zn2/Cys6 DNA-binding domain"/>
    <property type="match status" value="1"/>
</dbReference>
<dbReference type="SMART" id="SM00066">
    <property type="entry name" value="GAL4"/>
    <property type="match status" value="1"/>
</dbReference>
<dbReference type="GO" id="GO:0000981">
    <property type="term" value="F:DNA-binding transcription factor activity, RNA polymerase II-specific"/>
    <property type="evidence" value="ECO:0007669"/>
    <property type="project" value="InterPro"/>
</dbReference>
<accession>A0A318YZX3</accession>
<dbReference type="AlphaFoldDB" id="A0A318YZX3"/>
<feature type="compositionally biased region" description="Low complexity" evidence="6">
    <location>
        <begin position="515"/>
        <end position="531"/>
    </location>
</feature>
<feature type="region of interest" description="Disordered" evidence="6">
    <location>
        <begin position="71"/>
        <end position="91"/>
    </location>
</feature>
<keyword evidence="3" id="KW-0238">DNA-binding</keyword>
<keyword evidence="9" id="KW-1185">Reference proteome</keyword>
<dbReference type="GO" id="GO:0009893">
    <property type="term" value="P:positive regulation of metabolic process"/>
    <property type="evidence" value="ECO:0007669"/>
    <property type="project" value="UniProtKB-ARBA"/>
</dbReference>
<keyword evidence="4" id="KW-0804">Transcription</keyword>
<dbReference type="Gene3D" id="4.10.240.10">
    <property type="entry name" value="Zn(2)-C6 fungal-type DNA-binding domain"/>
    <property type="match status" value="1"/>
</dbReference>
<dbReference type="PROSITE" id="PS50048">
    <property type="entry name" value="ZN2_CY6_FUNGAL_2"/>
    <property type="match status" value="1"/>
</dbReference>
<evidence type="ECO:0000256" key="4">
    <source>
        <dbReference type="ARBA" id="ARBA00023163"/>
    </source>
</evidence>
<dbReference type="CDD" id="cd12148">
    <property type="entry name" value="fungal_TF_MHR"/>
    <property type="match status" value="1"/>
</dbReference>
<proteinExistence type="predicted"/>
<dbReference type="InterPro" id="IPR001138">
    <property type="entry name" value="Zn2Cys6_DnaBD"/>
</dbReference>
<keyword evidence="5" id="KW-0539">Nucleus</keyword>
<dbReference type="GeneID" id="37078261"/>
<evidence type="ECO:0000313" key="9">
    <source>
        <dbReference type="Proteomes" id="UP000248349"/>
    </source>
</evidence>
<dbReference type="STRING" id="1450539.A0A318YZX3"/>
<dbReference type="GO" id="GO:0008270">
    <property type="term" value="F:zinc ion binding"/>
    <property type="evidence" value="ECO:0007669"/>
    <property type="project" value="InterPro"/>
</dbReference>
<dbReference type="EMBL" id="KZ821297">
    <property type="protein sequence ID" value="PYH40169.1"/>
    <property type="molecule type" value="Genomic_DNA"/>
</dbReference>
<sequence length="585" mass="64876">MNPRLTRSSLACLSCRSRHLKCDGKRPSCSRCLEVAQPCEYIRSRRGGLDRAALAERRQRLAAVASETNLLNPIPPTTTEQPESPIPLPARAQTSQSDQSVLLDSYYRHFHSLHPYALPQTHFRNLLRDPSQEVRWRPLINVMCCIGHIYHAHRWSDSLEAQAEASLAQASPLDPVLVPSRLLYAIVLFWQGHKEKALSQLDMARKLVLELQMYQPQCARVHGGNDPILQECWRRAWWSAYVLDLFFAGTLGTVTFAFLEIEATVGLPCEEGEYESGEIPPPKTMQDFDCREFAVDEPVFSSFAYLISAARCAALAIRAAPRNTVKEDSTRIIQTADSMLDGWLLLLPPGRKQLMNKAGEIDELMFQAHLLIYVAFIGLHRPFSDLKFNPVEDLSSCARDPPPDGPTHELVNVHTVRVLRAVEGQFRLLALPLQRFHHTPFVTCMISDGALSLLSACYCLLAGTDLAIARDQMRMIIGCLKTLGAIWPRTAKNVREIQTIASHVLGLAPAKANLRSRGSTSTTSGGPPSLTHGDETQTSATPPEASSASSDSNWMLSLESLQAMCGWYNMSDLDADPSWGVGIGL</sequence>
<dbReference type="InterPro" id="IPR007219">
    <property type="entry name" value="XnlR_reg_dom"/>
</dbReference>
<dbReference type="Proteomes" id="UP000248349">
    <property type="component" value="Unassembled WGS sequence"/>
</dbReference>
<evidence type="ECO:0000256" key="3">
    <source>
        <dbReference type="ARBA" id="ARBA00023125"/>
    </source>
</evidence>
<organism evidence="8 9">
    <name type="scientific">Aspergillus saccharolyticus JOP 1030-1</name>
    <dbReference type="NCBI Taxonomy" id="1450539"/>
    <lineage>
        <taxon>Eukaryota</taxon>
        <taxon>Fungi</taxon>
        <taxon>Dikarya</taxon>
        <taxon>Ascomycota</taxon>
        <taxon>Pezizomycotina</taxon>
        <taxon>Eurotiomycetes</taxon>
        <taxon>Eurotiomycetidae</taxon>
        <taxon>Eurotiales</taxon>
        <taxon>Aspergillaceae</taxon>
        <taxon>Aspergillus</taxon>
        <taxon>Aspergillus subgen. Circumdati</taxon>
    </lineage>
</organism>
<dbReference type="PANTHER" id="PTHR47431">
    <property type="entry name" value="ZN(II)2CYS6 TRANSCRIPTION FACTOR (EUROFUNG)-RELATED"/>
    <property type="match status" value="1"/>
</dbReference>
<dbReference type="GO" id="GO:0006351">
    <property type="term" value="P:DNA-templated transcription"/>
    <property type="evidence" value="ECO:0007669"/>
    <property type="project" value="InterPro"/>
</dbReference>
<feature type="region of interest" description="Disordered" evidence="6">
    <location>
        <begin position="513"/>
        <end position="551"/>
    </location>
</feature>
<dbReference type="OrthoDB" id="2399539at2759"/>
<name>A0A318YZX3_9EURO</name>
<protein>
    <recommendedName>
        <fullName evidence="7">Zn(2)-C6 fungal-type domain-containing protein</fullName>
    </recommendedName>
</protein>
<gene>
    <name evidence="8" type="ORF">BP01DRAFT_378068</name>
</gene>
<evidence type="ECO:0000256" key="2">
    <source>
        <dbReference type="ARBA" id="ARBA00023015"/>
    </source>
</evidence>
<dbReference type="Pfam" id="PF04082">
    <property type="entry name" value="Fungal_trans"/>
    <property type="match status" value="1"/>
</dbReference>
<dbReference type="CDD" id="cd00067">
    <property type="entry name" value="GAL4"/>
    <property type="match status" value="1"/>
</dbReference>
<keyword evidence="1" id="KW-0479">Metal-binding</keyword>
<evidence type="ECO:0000313" key="8">
    <source>
        <dbReference type="EMBL" id="PYH40169.1"/>
    </source>
</evidence>
<dbReference type="PROSITE" id="PS00463">
    <property type="entry name" value="ZN2_CY6_FUNGAL_1"/>
    <property type="match status" value="1"/>
</dbReference>